<dbReference type="Gramene" id="CDF38403">
    <property type="protein sequence ID" value="CDF38403"/>
    <property type="gene ID" value="CHC_T00006138001"/>
</dbReference>
<gene>
    <name evidence="1" type="ORF">CHC_T00006138001</name>
</gene>
<name>R7QKV6_CHOCR</name>
<dbReference type="AlphaFoldDB" id="R7QKV6"/>
<organism evidence="1 2">
    <name type="scientific">Chondrus crispus</name>
    <name type="common">Carrageen Irish moss</name>
    <name type="synonym">Polymorpha crispa</name>
    <dbReference type="NCBI Taxonomy" id="2769"/>
    <lineage>
        <taxon>Eukaryota</taxon>
        <taxon>Rhodophyta</taxon>
        <taxon>Florideophyceae</taxon>
        <taxon>Rhodymeniophycidae</taxon>
        <taxon>Gigartinales</taxon>
        <taxon>Gigartinaceae</taxon>
        <taxon>Chondrus</taxon>
    </lineage>
</organism>
<dbReference type="Proteomes" id="UP000012073">
    <property type="component" value="Unassembled WGS sequence"/>
</dbReference>
<proteinExistence type="predicted"/>
<keyword evidence="2" id="KW-1185">Reference proteome</keyword>
<evidence type="ECO:0000313" key="2">
    <source>
        <dbReference type="Proteomes" id="UP000012073"/>
    </source>
</evidence>
<reference evidence="2" key="1">
    <citation type="journal article" date="2013" name="Proc. Natl. Acad. Sci. U.S.A.">
        <title>Genome structure and metabolic features in the red seaweed Chondrus crispus shed light on evolution of the Archaeplastida.</title>
        <authorList>
            <person name="Collen J."/>
            <person name="Porcel B."/>
            <person name="Carre W."/>
            <person name="Ball S.G."/>
            <person name="Chaparro C."/>
            <person name="Tonon T."/>
            <person name="Barbeyron T."/>
            <person name="Michel G."/>
            <person name="Noel B."/>
            <person name="Valentin K."/>
            <person name="Elias M."/>
            <person name="Artiguenave F."/>
            <person name="Arun A."/>
            <person name="Aury J.M."/>
            <person name="Barbosa-Neto J.F."/>
            <person name="Bothwell J.H."/>
            <person name="Bouget F.Y."/>
            <person name="Brillet L."/>
            <person name="Cabello-Hurtado F."/>
            <person name="Capella-Gutierrez S."/>
            <person name="Charrier B."/>
            <person name="Cladiere L."/>
            <person name="Cock J.M."/>
            <person name="Coelho S.M."/>
            <person name="Colleoni C."/>
            <person name="Czjzek M."/>
            <person name="Da Silva C."/>
            <person name="Delage L."/>
            <person name="Denoeud F."/>
            <person name="Deschamps P."/>
            <person name="Dittami S.M."/>
            <person name="Gabaldon T."/>
            <person name="Gachon C.M."/>
            <person name="Groisillier A."/>
            <person name="Herve C."/>
            <person name="Jabbari K."/>
            <person name="Katinka M."/>
            <person name="Kloareg B."/>
            <person name="Kowalczyk N."/>
            <person name="Labadie K."/>
            <person name="Leblanc C."/>
            <person name="Lopez P.J."/>
            <person name="McLachlan D.H."/>
            <person name="Meslet-Cladiere L."/>
            <person name="Moustafa A."/>
            <person name="Nehr Z."/>
            <person name="Nyvall Collen P."/>
            <person name="Panaud O."/>
            <person name="Partensky F."/>
            <person name="Poulain J."/>
            <person name="Rensing S.A."/>
            <person name="Rousvoal S."/>
            <person name="Samson G."/>
            <person name="Symeonidi A."/>
            <person name="Weissenbach J."/>
            <person name="Zambounis A."/>
            <person name="Wincker P."/>
            <person name="Boyen C."/>
        </authorList>
    </citation>
    <scope>NUCLEOTIDE SEQUENCE [LARGE SCALE GENOMIC DNA]</scope>
    <source>
        <strain evidence="2">cv. Stackhouse</strain>
    </source>
</reference>
<dbReference type="RefSeq" id="XP_005718296.1">
    <property type="nucleotide sequence ID" value="XM_005718239.1"/>
</dbReference>
<accession>R7QKV6</accession>
<dbReference type="GeneID" id="17326077"/>
<dbReference type="EMBL" id="HG001932">
    <property type="protein sequence ID" value="CDF38403.1"/>
    <property type="molecule type" value="Genomic_DNA"/>
</dbReference>
<evidence type="ECO:0000313" key="1">
    <source>
        <dbReference type="EMBL" id="CDF38403.1"/>
    </source>
</evidence>
<dbReference type="KEGG" id="ccp:CHC_T00006138001"/>
<protein>
    <submittedName>
        <fullName evidence="1">Uncharacterized protein</fullName>
    </submittedName>
</protein>
<sequence>MLRWAGQWVQARGSVVSGADCSRATLNGMMASQCRVEHVLQPSRIKEHTVR</sequence>